<reference evidence="2 3" key="1">
    <citation type="journal article" date="2018" name="Mol. Biol. Evol.">
        <title>Analysis of the draft genome of the red seaweed Gracilariopsis chorda provides insights into genome size evolution in Rhodophyta.</title>
        <authorList>
            <person name="Lee J."/>
            <person name="Yang E.C."/>
            <person name="Graf L."/>
            <person name="Yang J.H."/>
            <person name="Qiu H."/>
            <person name="Zel Zion U."/>
            <person name="Chan C.X."/>
            <person name="Stephens T.G."/>
            <person name="Weber A.P.M."/>
            <person name="Boo G.H."/>
            <person name="Boo S.M."/>
            <person name="Kim K.M."/>
            <person name="Shin Y."/>
            <person name="Jung M."/>
            <person name="Lee S.J."/>
            <person name="Yim H.S."/>
            <person name="Lee J.H."/>
            <person name="Bhattacharya D."/>
            <person name="Yoon H.S."/>
        </authorList>
    </citation>
    <scope>NUCLEOTIDE SEQUENCE [LARGE SCALE GENOMIC DNA]</scope>
    <source>
        <strain evidence="2 3">SKKU-2015</strain>
        <tissue evidence="2">Whole body</tissue>
    </source>
</reference>
<keyword evidence="3" id="KW-1185">Reference proteome</keyword>
<evidence type="ECO:0000256" key="1">
    <source>
        <dbReference type="SAM" id="MobiDB-lite"/>
    </source>
</evidence>
<gene>
    <name evidence="2" type="ORF">BWQ96_10016</name>
</gene>
<dbReference type="AlphaFoldDB" id="A0A2V3IDZ9"/>
<sequence length="184" mass="19390">MRTRTEPFPEIIIRTSVAQPKEGEGMGSSHVSTIPAPQHGSDTEAAPADERPPAAETPQQQRNGNDGSRDAARAEDRTPVQAPRRVTAEPDLGDQEQPRYTATTVSGSSDAGKQEHATVSGQLPPTVGSSKARQTAPSVDMPPPRKNCTTPSARVTVAERPPAKSRKFGNNGVSHGEPAVDTGK</sequence>
<comment type="caution">
    <text evidence="2">The sequence shown here is derived from an EMBL/GenBank/DDBJ whole genome shotgun (WGS) entry which is preliminary data.</text>
</comment>
<name>A0A2V3IDZ9_9FLOR</name>
<feature type="compositionally biased region" description="Polar residues" evidence="1">
    <location>
        <begin position="98"/>
        <end position="137"/>
    </location>
</feature>
<feature type="region of interest" description="Disordered" evidence="1">
    <location>
        <begin position="1"/>
        <end position="184"/>
    </location>
</feature>
<protein>
    <submittedName>
        <fullName evidence="2">Uncharacterized protein</fullName>
    </submittedName>
</protein>
<evidence type="ECO:0000313" key="3">
    <source>
        <dbReference type="Proteomes" id="UP000247409"/>
    </source>
</evidence>
<organism evidence="2 3">
    <name type="scientific">Gracilariopsis chorda</name>
    <dbReference type="NCBI Taxonomy" id="448386"/>
    <lineage>
        <taxon>Eukaryota</taxon>
        <taxon>Rhodophyta</taxon>
        <taxon>Florideophyceae</taxon>
        <taxon>Rhodymeniophycidae</taxon>
        <taxon>Gracilariales</taxon>
        <taxon>Gracilariaceae</taxon>
        <taxon>Gracilariopsis</taxon>
    </lineage>
</organism>
<evidence type="ECO:0000313" key="2">
    <source>
        <dbReference type="EMBL" id="PXF40271.1"/>
    </source>
</evidence>
<accession>A0A2V3IDZ9</accession>
<dbReference type="Proteomes" id="UP000247409">
    <property type="component" value="Unassembled WGS sequence"/>
</dbReference>
<dbReference type="EMBL" id="NBIV01000328">
    <property type="protein sequence ID" value="PXF40271.1"/>
    <property type="molecule type" value="Genomic_DNA"/>
</dbReference>
<feature type="compositionally biased region" description="Basic and acidic residues" evidence="1">
    <location>
        <begin position="67"/>
        <end position="78"/>
    </location>
</feature>
<proteinExistence type="predicted"/>